<proteinExistence type="inferred from homology"/>
<dbReference type="Proteomes" id="UP000326979">
    <property type="component" value="Unassembled WGS sequence"/>
</dbReference>
<dbReference type="AlphaFoldDB" id="A0A5N8W032"/>
<dbReference type="InterPro" id="IPR006016">
    <property type="entry name" value="UspA"/>
</dbReference>
<keyword evidence="4" id="KW-1185">Reference proteome</keyword>
<name>A0A5N8W032_9ACTN</name>
<sequence length="299" mass="31163">MSHSVVAGIDGSERSLAAVDWAAREAALRGAPLRLVHASPPLPGPDVPVSAEETLRRIGERMLQRAVAELGHRHPDLTVRGEQAQDAPAAALLAAARDAGLLVVGARGAGGFDGLAVGSVALRVAAAAVRPVAVVPQQPTGTSGTFAGAMRSRGGAAPVVVGFDAHHPVGEAADFAFSAAEARGAPLWAVRAWALPADSVSPRTLVVTEEDRATWEDQEVQQLSDALRAWREKYPDVTVRSDVVLLHPAQALLNASREADLLVVGRRIDPQAAEGRLGPVTHAVLHHARCPVAVVPYAD</sequence>
<feature type="domain" description="UspA" evidence="2">
    <location>
        <begin position="159"/>
        <end position="296"/>
    </location>
</feature>
<dbReference type="PANTHER" id="PTHR46553:SF3">
    <property type="entry name" value="ADENINE NUCLEOTIDE ALPHA HYDROLASES-LIKE SUPERFAMILY PROTEIN"/>
    <property type="match status" value="1"/>
</dbReference>
<dbReference type="SUPFAM" id="SSF52402">
    <property type="entry name" value="Adenine nucleotide alpha hydrolases-like"/>
    <property type="match status" value="2"/>
</dbReference>
<comment type="caution">
    <text evidence="3">The sequence shown here is derived from an EMBL/GenBank/DDBJ whole genome shotgun (WGS) entry which is preliminary data.</text>
</comment>
<dbReference type="RefSeq" id="WP_152781365.1">
    <property type="nucleotide sequence ID" value="NZ_BAABEQ010000010.1"/>
</dbReference>
<dbReference type="PANTHER" id="PTHR46553">
    <property type="entry name" value="ADENINE NUCLEOTIDE ALPHA HYDROLASES-LIKE SUPERFAMILY PROTEIN"/>
    <property type="match status" value="1"/>
</dbReference>
<dbReference type="Gene3D" id="3.40.50.620">
    <property type="entry name" value="HUPs"/>
    <property type="match status" value="2"/>
</dbReference>
<dbReference type="OrthoDB" id="4867015at2"/>
<accession>A0A5N8W032</accession>
<reference evidence="3 4" key="1">
    <citation type="submission" date="2019-07" db="EMBL/GenBank/DDBJ databases">
        <title>New species of Amycolatopsis and Streptomyces.</title>
        <authorList>
            <person name="Duangmal K."/>
            <person name="Teo W.F.A."/>
            <person name="Lipun K."/>
        </authorList>
    </citation>
    <scope>NUCLEOTIDE SEQUENCE [LARGE SCALE GENOMIC DNA]</scope>
    <source>
        <strain evidence="3 4">TISTR 2346</strain>
    </source>
</reference>
<evidence type="ECO:0000313" key="4">
    <source>
        <dbReference type="Proteomes" id="UP000326979"/>
    </source>
</evidence>
<protein>
    <submittedName>
        <fullName evidence="3">Universal stress protein</fullName>
    </submittedName>
</protein>
<dbReference type="PRINTS" id="PR01438">
    <property type="entry name" value="UNVRSLSTRESS"/>
</dbReference>
<gene>
    <name evidence="3" type="ORF">FNH04_06860</name>
</gene>
<evidence type="ECO:0000256" key="1">
    <source>
        <dbReference type="ARBA" id="ARBA00008791"/>
    </source>
</evidence>
<evidence type="ECO:0000313" key="3">
    <source>
        <dbReference type="EMBL" id="MPY39648.1"/>
    </source>
</evidence>
<dbReference type="EMBL" id="VJZE01000027">
    <property type="protein sequence ID" value="MPY39648.1"/>
    <property type="molecule type" value="Genomic_DNA"/>
</dbReference>
<dbReference type="InterPro" id="IPR014729">
    <property type="entry name" value="Rossmann-like_a/b/a_fold"/>
</dbReference>
<evidence type="ECO:0000259" key="2">
    <source>
        <dbReference type="Pfam" id="PF00582"/>
    </source>
</evidence>
<dbReference type="Pfam" id="PF00582">
    <property type="entry name" value="Usp"/>
    <property type="match status" value="2"/>
</dbReference>
<organism evidence="3 4">
    <name type="scientific">Streptomyces phyllanthi</name>
    <dbReference type="NCBI Taxonomy" id="1803180"/>
    <lineage>
        <taxon>Bacteria</taxon>
        <taxon>Bacillati</taxon>
        <taxon>Actinomycetota</taxon>
        <taxon>Actinomycetes</taxon>
        <taxon>Kitasatosporales</taxon>
        <taxon>Streptomycetaceae</taxon>
        <taxon>Streptomyces</taxon>
    </lineage>
</organism>
<dbReference type="InterPro" id="IPR006015">
    <property type="entry name" value="Universal_stress_UspA"/>
</dbReference>
<comment type="similarity">
    <text evidence="1">Belongs to the universal stress protein A family.</text>
</comment>
<feature type="domain" description="UspA" evidence="2">
    <location>
        <begin position="1"/>
        <end position="136"/>
    </location>
</feature>